<dbReference type="AlphaFoldDB" id="A0AAQ3R1U1"/>
<keyword evidence="2" id="KW-0699">rRNA-binding</keyword>
<evidence type="ECO:0000256" key="7">
    <source>
        <dbReference type="SAM" id="MobiDB-lite"/>
    </source>
</evidence>
<dbReference type="Proteomes" id="UP001303373">
    <property type="component" value="Chromosome 1"/>
</dbReference>
<dbReference type="InterPro" id="IPR022801">
    <property type="entry name" value="Ribosomal_uS4"/>
</dbReference>
<reference evidence="9 10" key="1">
    <citation type="submission" date="2023-11" db="EMBL/GenBank/DDBJ databases">
        <title>An acidophilic fungus is an integral part of prey digestion in a carnivorous sundew plant.</title>
        <authorList>
            <person name="Tsai I.J."/>
        </authorList>
    </citation>
    <scope>NUCLEOTIDE SEQUENCE [LARGE SCALE GENOMIC DNA]</scope>
    <source>
        <strain evidence="9">169a</strain>
    </source>
</reference>
<keyword evidence="10" id="KW-1185">Reference proteome</keyword>
<feature type="region of interest" description="Disordered" evidence="7">
    <location>
        <begin position="216"/>
        <end position="255"/>
    </location>
</feature>
<keyword evidence="4" id="KW-0689">Ribosomal protein</keyword>
<evidence type="ECO:0000259" key="8">
    <source>
        <dbReference type="SMART" id="SM00363"/>
    </source>
</evidence>
<feature type="domain" description="RNA-binding S4" evidence="8">
    <location>
        <begin position="129"/>
        <end position="189"/>
    </location>
</feature>
<dbReference type="SMART" id="SM00363">
    <property type="entry name" value="S4"/>
    <property type="match status" value="1"/>
</dbReference>
<dbReference type="Gene3D" id="3.10.290.10">
    <property type="entry name" value="RNA-binding S4 domain"/>
    <property type="match status" value="1"/>
</dbReference>
<dbReference type="EMBL" id="CP138580">
    <property type="protein sequence ID" value="WPG97305.1"/>
    <property type="molecule type" value="Genomic_DNA"/>
</dbReference>
<sequence length="444" mass="50521">MPRRYHGLKKIKVRQDWSRETLYNLSRLQAPRIGNRTFFQQKWTAKSLMRGYHNPYVREGTWTRMFDRRLPAVVPMDHRYLARYDGSEMTSGRGRGRQEPPKGTMNGEEEATKPQATPYMQMTFGPLERRLDTAIWRALFSSSVKQARQFVVHGWVKVNGKKMTYPGYQLNPGDMFQVDPERVMYATGARKITKDSSASDQDFRAEDTEIEKKLQEREAAEDEANGDSEAGAATLESAEEREAMSTAPEDEPDAKKAMKNLITRAKRILDESKQTLSGKRQQELRAFAQSVKKTMSKHRNTPEGEAAAEETIDTMETALAEIMTKIPTDIIPTQTTAEEGASKNPQAEDAEVYAARKDAELLHAALERARANPVDASKPYATPWKPRDYMSAFAFIPRYLEVNQNICSAVYLRHPVARPGLAEVPTPFNSETAALAFNWYLRRR</sequence>
<evidence type="ECO:0000256" key="3">
    <source>
        <dbReference type="ARBA" id="ARBA00022884"/>
    </source>
</evidence>
<keyword evidence="3 6" id="KW-0694">RNA-binding</keyword>
<dbReference type="InterPro" id="IPR002942">
    <property type="entry name" value="S4_RNA-bd"/>
</dbReference>
<protein>
    <recommendedName>
        <fullName evidence="8">RNA-binding S4 domain-containing protein</fullName>
    </recommendedName>
</protein>
<evidence type="ECO:0000256" key="4">
    <source>
        <dbReference type="ARBA" id="ARBA00022980"/>
    </source>
</evidence>
<feature type="region of interest" description="Disordered" evidence="7">
    <location>
        <begin position="85"/>
        <end position="115"/>
    </location>
</feature>
<name>A0AAQ3R1U1_9PEZI</name>
<evidence type="ECO:0000256" key="5">
    <source>
        <dbReference type="ARBA" id="ARBA00023274"/>
    </source>
</evidence>
<dbReference type="PANTHER" id="PTHR11831:SF4">
    <property type="entry name" value="SMALL RIBOSOMAL SUBUNIT PROTEIN US4M"/>
    <property type="match status" value="1"/>
</dbReference>
<dbReference type="GO" id="GO:0019843">
    <property type="term" value="F:rRNA binding"/>
    <property type="evidence" value="ECO:0007669"/>
    <property type="project" value="UniProtKB-KW"/>
</dbReference>
<dbReference type="Pfam" id="PF01479">
    <property type="entry name" value="S4"/>
    <property type="match status" value="1"/>
</dbReference>
<keyword evidence="5" id="KW-0687">Ribonucleoprotein</keyword>
<accession>A0AAQ3R1U1</accession>
<evidence type="ECO:0000256" key="6">
    <source>
        <dbReference type="PROSITE-ProRule" id="PRU00182"/>
    </source>
</evidence>
<dbReference type="GO" id="GO:0005763">
    <property type="term" value="C:mitochondrial small ribosomal subunit"/>
    <property type="evidence" value="ECO:0007669"/>
    <property type="project" value="TreeGrafter"/>
</dbReference>
<dbReference type="SUPFAM" id="SSF55174">
    <property type="entry name" value="Alpha-L RNA-binding motif"/>
    <property type="match status" value="1"/>
</dbReference>
<evidence type="ECO:0000256" key="1">
    <source>
        <dbReference type="ARBA" id="ARBA00007465"/>
    </source>
</evidence>
<dbReference type="PANTHER" id="PTHR11831">
    <property type="entry name" value="30S 40S RIBOSOMAL PROTEIN"/>
    <property type="match status" value="1"/>
</dbReference>
<dbReference type="GO" id="GO:0042274">
    <property type="term" value="P:ribosomal small subunit biogenesis"/>
    <property type="evidence" value="ECO:0007669"/>
    <property type="project" value="TreeGrafter"/>
</dbReference>
<dbReference type="InterPro" id="IPR036986">
    <property type="entry name" value="S4_RNA-bd_sf"/>
</dbReference>
<dbReference type="PROSITE" id="PS50889">
    <property type="entry name" value="S4"/>
    <property type="match status" value="1"/>
</dbReference>
<comment type="similarity">
    <text evidence="1">Belongs to the universal ribosomal protein uS4 family.</text>
</comment>
<dbReference type="CDD" id="cd00165">
    <property type="entry name" value="S4"/>
    <property type="match status" value="1"/>
</dbReference>
<proteinExistence type="inferred from homology"/>
<evidence type="ECO:0000313" key="10">
    <source>
        <dbReference type="Proteomes" id="UP001303373"/>
    </source>
</evidence>
<evidence type="ECO:0000256" key="2">
    <source>
        <dbReference type="ARBA" id="ARBA00022730"/>
    </source>
</evidence>
<gene>
    <name evidence="9" type="ORF">R9X50_00007900</name>
</gene>
<evidence type="ECO:0000313" key="9">
    <source>
        <dbReference type="EMBL" id="WPG97305.1"/>
    </source>
</evidence>
<organism evidence="9 10">
    <name type="scientific">Acrodontium crateriforme</name>
    <dbReference type="NCBI Taxonomy" id="150365"/>
    <lineage>
        <taxon>Eukaryota</taxon>
        <taxon>Fungi</taxon>
        <taxon>Dikarya</taxon>
        <taxon>Ascomycota</taxon>
        <taxon>Pezizomycotina</taxon>
        <taxon>Dothideomycetes</taxon>
        <taxon>Dothideomycetidae</taxon>
        <taxon>Mycosphaerellales</taxon>
        <taxon>Teratosphaeriaceae</taxon>
        <taxon>Acrodontium</taxon>
    </lineage>
</organism>
<dbReference type="GO" id="GO:0003735">
    <property type="term" value="F:structural constituent of ribosome"/>
    <property type="evidence" value="ECO:0007669"/>
    <property type="project" value="TreeGrafter"/>
</dbReference>